<dbReference type="OMA" id="FCHTFVN"/>
<feature type="region of interest" description="Disordered" evidence="16">
    <location>
        <begin position="651"/>
        <end position="727"/>
    </location>
</feature>
<feature type="transmembrane region" description="Helical" evidence="17">
    <location>
        <begin position="738"/>
        <end position="757"/>
    </location>
</feature>
<accession>A0A0F9X8P0</accession>
<feature type="transmembrane region" description="Helical" evidence="17">
    <location>
        <begin position="777"/>
        <end position="796"/>
    </location>
</feature>
<feature type="domain" description="Peptidase M28" evidence="18">
    <location>
        <begin position="233"/>
        <end position="409"/>
    </location>
</feature>
<gene>
    <name evidence="21" type="ORF">THAR02_06993</name>
</gene>
<feature type="domain" description="Vacuolar membrane protease C-terminal" evidence="19">
    <location>
        <begin position="834"/>
        <end position="1041"/>
    </location>
</feature>
<dbReference type="PANTHER" id="PTHR12147:SF58">
    <property type="entry name" value="VACUOLAR MEMBRANE PROTEASE"/>
    <property type="match status" value="1"/>
</dbReference>
<dbReference type="FunFam" id="3.40.630.10:FF:000057">
    <property type="entry name" value="Vacuolar membrane protease"/>
    <property type="match status" value="1"/>
</dbReference>
<keyword evidence="9 15" id="KW-0378">Hydrolase</keyword>
<dbReference type="GO" id="GO:0005774">
    <property type="term" value="C:vacuolar membrane"/>
    <property type="evidence" value="ECO:0007669"/>
    <property type="project" value="UniProtKB-SubCell"/>
</dbReference>
<keyword evidence="13 17" id="KW-0472">Membrane</keyword>
<evidence type="ECO:0000256" key="3">
    <source>
        <dbReference type="ARBA" id="ARBA00004128"/>
    </source>
</evidence>
<dbReference type="InterPro" id="IPR045175">
    <property type="entry name" value="M28_fam"/>
</dbReference>
<comment type="subcellular location">
    <subcellularLocation>
        <location evidence="3">Vacuole membrane</location>
        <topology evidence="3">Multi-pass membrane protein</topology>
    </subcellularLocation>
</comment>
<evidence type="ECO:0000256" key="11">
    <source>
        <dbReference type="ARBA" id="ARBA00022989"/>
    </source>
</evidence>
<evidence type="ECO:0000259" key="20">
    <source>
        <dbReference type="Pfam" id="PF22251"/>
    </source>
</evidence>
<evidence type="ECO:0000256" key="16">
    <source>
        <dbReference type="SAM" id="MobiDB-lite"/>
    </source>
</evidence>
<comment type="similarity">
    <text evidence="4 15">Belongs to the peptidase M28 family.</text>
</comment>
<evidence type="ECO:0000256" key="6">
    <source>
        <dbReference type="ARBA" id="ARBA00022670"/>
    </source>
</evidence>
<evidence type="ECO:0000256" key="10">
    <source>
        <dbReference type="ARBA" id="ARBA00022833"/>
    </source>
</evidence>
<evidence type="ECO:0000256" key="8">
    <source>
        <dbReference type="ARBA" id="ARBA00022723"/>
    </source>
</evidence>
<dbReference type="PANTHER" id="PTHR12147">
    <property type="entry name" value="METALLOPEPTIDASE M28 FAMILY MEMBER"/>
    <property type="match status" value="1"/>
</dbReference>
<dbReference type="InterPro" id="IPR048024">
    <property type="entry name" value="Fxna-like_M28_dom"/>
</dbReference>
<keyword evidence="6 15" id="KW-0645">Protease</keyword>
<organism evidence="21 22">
    <name type="scientific">Trichoderma harzianum</name>
    <name type="common">Hypocrea lixii</name>
    <dbReference type="NCBI Taxonomy" id="5544"/>
    <lineage>
        <taxon>Eukaryota</taxon>
        <taxon>Fungi</taxon>
        <taxon>Dikarya</taxon>
        <taxon>Ascomycota</taxon>
        <taxon>Pezizomycotina</taxon>
        <taxon>Sordariomycetes</taxon>
        <taxon>Hypocreomycetidae</taxon>
        <taxon>Hypocreales</taxon>
        <taxon>Hypocreaceae</taxon>
        <taxon>Trichoderma</taxon>
    </lineage>
</organism>
<keyword evidence="5" id="KW-0926">Vacuole</keyword>
<keyword evidence="11 17" id="KW-1133">Transmembrane helix</keyword>
<keyword evidence="8 15" id="KW-0479">Metal-binding</keyword>
<dbReference type="EC" id="3.4.-.-" evidence="15"/>
<comment type="caution">
    <text evidence="21">The sequence shown here is derived from an EMBL/GenBank/DDBJ whole genome shotgun (WGS) entry which is preliminary data.</text>
</comment>
<dbReference type="InterPro" id="IPR053975">
    <property type="entry name" value="PFF1_C"/>
</dbReference>
<evidence type="ECO:0000259" key="19">
    <source>
        <dbReference type="Pfam" id="PF22250"/>
    </source>
</evidence>
<keyword evidence="10 15" id="KW-0862">Zinc</keyword>
<evidence type="ECO:0000259" key="18">
    <source>
        <dbReference type="Pfam" id="PF04389"/>
    </source>
</evidence>
<comment type="function">
    <text evidence="2">May be involved in vacuolar sorting and osmoregulation.</text>
</comment>
<dbReference type="GO" id="GO:0006508">
    <property type="term" value="P:proteolysis"/>
    <property type="evidence" value="ECO:0007669"/>
    <property type="project" value="UniProtKB-KW"/>
</dbReference>
<dbReference type="EMBL" id="JOKZ01000223">
    <property type="protein sequence ID" value="KKP00915.1"/>
    <property type="molecule type" value="Genomic_DNA"/>
</dbReference>
<evidence type="ECO:0000256" key="9">
    <source>
        <dbReference type="ARBA" id="ARBA00022801"/>
    </source>
</evidence>
<reference evidence="22" key="1">
    <citation type="journal article" date="2015" name="Genome Announc.">
        <title>Draft whole-genome sequence of the biocontrol agent Trichoderma harzianum T6776.</title>
        <authorList>
            <person name="Baroncelli R."/>
            <person name="Piaggeschi G."/>
            <person name="Fiorini L."/>
            <person name="Bertolini E."/>
            <person name="Zapparata A."/>
            <person name="Pe M.E."/>
            <person name="Sarrocco S."/>
            <person name="Vannacci G."/>
        </authorList>
    </citation>
    <scope>NUCLEOTIDE SEQUENCE [LARGE SCALE GENOMIC DNA]</scope>
    <source>
        <strain evidence="22">T6776</strain>
    </source>
</reference>
<dbReference type="CDD" id="cd03875">
    <property type="entry name" value="M28_Fxna_like"/>
    <property type="match status" value="1"/>
</dbReference>
<evidence type="ECO:0000256" key="5">
    <source>
        <dbReference type="ARBA" id="ARBA00022554"/>
    </source>
</evidence>
<keyword evidence="7 17" id="KW-0812">Transmembrane</keyword>
<keyword evidence="12" id="KW-0482">Metalloprotease</keyword>
<feature type="transmembrane region" description="Helical" evidence="17">
    <location>
        <begin position="607"/>
        <end position="629"/>
    </location>
</feature>
<dbReference type="Proteomes" id="UP000034112">
    <property type="component" value="Unassembled WGS sequence"/>
</dbReference>
<feature type="compositionally biased region" description="Polar residues" evidence="16">
    <location>
        <begin position="693"/>
        <end position="713"/>
    </location>
</feature>
<protein>
    <recommendedName>
        <fullName evidence="15">Peptide hydrolase</fullName>
        <ecNumber evidence="15">3.4.-.-</ecNumber>
    </recommendedName>
</protein>
<feature type="transmembrane region" description="Helical" evidence="17">
    <location>
        <begin position="808"/>
        <end position="827"/>
    </location>
</feature>
<evidence type="ECO:0000256" key="2">
    <source>
        <dbReference type="ARBA" id="ARBA00003273"/>
    </source>
</evidence>
<feature type="transmembrane region" description="Helical" evidence="17">
    <location>
        <begin position="549"/>
        <end position="570"/>
    </location>
</feature>
<comment type="cofactor">
    <cofactor evidence="1">
        <name>Zn(2+)</name>
        <dbReference type="ChEBI" id="CHEBI:29105"/>
    </cofactor>
</comment>
<dbReference type="InterPro" id="IPR007484">
    <property type="entry name" value="Peptidase_M28"/>
</dbReference>
<evidence type="ECO:0000256" key="7">
    <source>
        <dbReference type="ARBA" id="ARBA00022692"/>
    </source>
</evidence>
<dbReference type="GO" id="GO:0008235">
    <property type="term" value="F:metalloexopeptidase activity"/>
    <property type="evidence" value="ECO:0007669"/>
    <property type="project" value="InterPro"/>
</dbReference>
<dbReference type="GO" id="GO:0046872">
    <property type="term" value="F:metal ion binding"/>
    <property type="evidence" value="ECO:0007669"/>
    <property type="project" value="UniProtKB-KW"/>
</dbReference>
<dbReference type="InterPro" id="IPR053976">
    <property type="entry name" value="PFF1_TM"/>
</dbReference>
<dbReference type="SUPFAM" id="SSF53187">
    <property type="entry name" value="Zn-dependent exopeptidases"/>
    <property type="match status" value="1"/>
</dbReference>
<evidence type="ECO:0000256" key="13">
    <source>
        <dbReference type="ARBA" id="ARBA00023136"/>
    </source>
</evidence>
<feature type="compositionally biased region" description="Polar residues" evidence="16">
    <location>
        <begin position="655"/>
        <end position="664"/>
    </location>
</feature>
<dbReference type="Gene3D" id="3.40.630.10">
    <property type="entry name" value="Zn peptidases"/>
    <property type="match status" value="1"/>
</dbReference>
<feature type="transmembrane region" description="Helical" evidence="17">
    <location>
        <begin position="518"/>
        <end position="537"/>
    </location>
</feature>
<feature type="transmembrane region" description="Helical" evidence="17">
    <location>
        <begin position="582"/>
        <end position="601"/>
    </location>
</feature>
<evidence type="ECO:0000313" key="22">
    <source>
        <dbReference type="Proteomes" id="UP000034112"/>
    </source>
</evidence>
<evidence type="ECO:0000256" key="4">
    <source>
        <dbReference type="ARBA" id="ARBA00010918"/>
    </source>
</evidence>
<keyword evidence="14" id="KW-0325">Glycoprotein</keyword>
<dbReference type="Pfam" id="PF04389">
    <property type="entry name" value="Peptidase_M28"/>
    <property type="match status" value="1"/>
</dbReference>
<dbReference type="OrthoDB" id="76293at2759"/>
<dbReference type="AlphaFoldDB" id="A0A0F9X8P0"/>
<dbReference type="Pfam" id="PF22250">
    <property type="entry name" value="PFF1_C"/>
    <property type="match status" value="1"/>
</dbReference>
<sequence>MVTSSARRAAAPRARLASSHDRGAALRVTPLSSLDREIAMKFLNPFSFSPGPVTFWTTVIYLAVTIPLIYVHEVVPPVPSAHSLKQGLNLSEAWFDLQTITKQYHPYNSRANAEVREYLIKRSQNILDRNGVPYKTETTGGVIWDDKFEQSAVRDTLDAPRAKRAPGATIFDDRISNVTWTVDSLLQSTKGGSKTWQGYYFEGDNFYVYIHGKEDPEGDWWASQVGAAKYSQSGGVLVNCHFDSVSTGYGATDDGVSCVSMLQLLSYFTTEGHQPKHGVVLLFNNAEEDGLLGARAFGYSPLLKFCHTFVNLEGAGAGGRAMLFRTTDLEAAEVYSKSPHPFGSVVAANAFERGVIKSGTDFEVFAPNFGQRGMDIAFYHPRSRYHTEDDDARHTSVRSIWHMLSAALASTERFSEVTGTVFSGDRRDGDKNLAQTGKPTEGVYFDWYGSGWSAFPLRGLFAWSLTLLIVTPLVLAVVTFLLIRSDKYYFWAKDIQLEHSEIHDDPIALSGWRGFLRYPLALIFAVGLTIGAVLLVAKVNPLIIYSSGYAVWAQLLSLFYCSFWLIMRGANFVRPTALHRGFALIWLFILSWFVQVIAALAEDRMHIGGIYFTAFFHTAIFVSLFISLVEQFALPGKQEFADQYQDDAAPEHTRITSSDNTITGNEDDQDEQGYAAAESATETTPLRAGEQGYGSSDQPTFASTYRRSAQTYDQPAPSPLQSYPPYEHEQSWSGRLPTWTWIIQFLLLAPIHVILVGNLGLVQTSAMAMNGADGGSLLPPIMGVGIMSILLLLPLTPFMHRITHHVPLFLFVVFVTTFIYNLAAFPFSNNARYKLYFQEVIDVDAGTNVASLSGIHEYVHSVVSTIPSATGQEVQCKASTRSGLTACEYDASSLPPYLTNGTELKDLITATSSKSLGGKTANLKVDALDTKMCILSLSQPVFGFEVKGAAPADRRFGTIPRDGLRTITLFRREWEGPWDLTLQLATDDGRVLLGDDDLEVTVKCAYSDMNDDKTIPVLRELYQYMPKWAVISKTAVGLVEVRKKFTVS</sequence>
<evidence type="ECO:0000313" key="21">
    <source>
        <dbReference type="EMBL" id="KKP00915.1"/>
    </source>
</evidence>
<proteinExistence type="inferred from homology"/>
<feature type="transmembrane region" description="Helical" evidence="17">
    <location>
        <begin position="460"/>
        <end position="483"/>
    </location>
</feature>
<evidence type="ECO:0000256" key="1">
    <source>
        <dbReference type="ARBA" id="ARBA00001947"/>
    </source>
</evidence>
<feature type="domain" description="Vacuolar membrane protease transmembrane" evidence="20">
    <location>
        <begin position="516"/>
        <end position="806"/>
    </location>
</feature>
<evidence type="ECO:0000256" key="14">
    <source>
        <dbReference type="ARBA" id="ARBA00023180"/>
    </source>
</evidence>
<evidence type="ECO:0000256" key="15">
    <source>
        <dbReference type="RuleBase" id="RU361240"/>
    </source>
</evidence>
<evidence type="ECO:0000256" key="17">
    <source>
        <dbReference type="SAM" id="Phobius"/>
    </source>
</evidence>
<dbReference type="Pfam" id="PF22251">
    <property type="entry name" value="PFF1_TM"/>
    <property type="match status" value="1"/>
</dbReference>
<name>A0A0F9X8P0_TRIHA</name>
<evidence type="ECO:0000256" key="12">
    <source>
        <dbReference type="ARBA" id="ARBA00023049"/>
    </source>
</evidence>